<sequence>MGESTLTSPPASPTPTLNTLTQPQTRSLTWSSRRRTLHKTAGRSSRRSRRSHFHAAHHLIHITTNLNSDVSDLKYFATNNTFIRVNKSDNPAKGSSTSTAKRTKIDDGTEITFTRSWIECNTTANMKYKLELSNNEDSDSRLVFVISLADGGGRGIARIVLHVLVFVLALII</sequence>
<feature type="compositionally biased region" description="Low complexity" evidence="1">
    <location>
        <begin position="1"/>
        <end position="31"/>
    </location>
</feature>
<reference evidence="2 3" key="1">
    <citation type="journal article" date="2022" name="bioRxiv">
        <title>Genomics of Preaxostyla Flagellates Illuminates Evolutionary Transitions and the Path Towards Mitochondrial Loss.</title>
        <authorList>
            <person name="Novak L.V.F."/>
            <person name="Treitli S.C."/>
            <person name="Pyrih J."/>
            <person name="Halakuc P."/>
            <person name="Pipaliya S.V."/>
            <person name="Vacek V."/>
            <person name="Brzon O."/>
            <person name="Soukal P."/>
            <person name="Eme L."/>
            <person name="Dacks J.B."/>
            <person name="Karnkowska A."/>
            <person name="Elias M."/>
            <person name="Hampl V."/>
        </authorList>
    </citation>
    <scope>NUCLEOTIDE SEQUENCE [LARGE SCALE GENOMIC DNA]</scope>
    <source>
        <strain evidence="2">NAU3</strain>
        <tissue evidence="2">Gut</tissue>
    </source>
</reference>
<keyword evidence="3" id="KW-1185">Reference proteome</keyword>
<dbReference type="EMBL" id="JARBJD010000601">
    <property type="protein sequence ID" value="KAK2940804.1"/>
    <property type="molecule type" value="Genomic_DNA"/>
</dbReference>
<feature type="compositionally biased region" description="Basic residues" evidence="1">
    <location>
        <begin position="32"/>
        <end position="52"/>
    </location>
</feature>
<proteinExistence type="predicted"/>
<gene>
    <name evidence="2" type="ORF">BLNAU_24291</name>
</gene>
<name>A0ABQ9WMU2_9EUKA</name>
<evidence type="ECO:0000313" key="3">
    <source>
        <dbReference type="Proteomes" id="UP001281761"/>
    </source>
</evidence>
<dbReference type="Proteomes" id="UP001281761">
    <property type="component" value="Unassembled WGS sequence"/>
</dbReference>
<protein>
    <submittedName>
        <fullName evidence="2">Uncharacterized protein</fullName>
    </submittedName>
</protein>
<evidence type="ECO:0000256" key="1">
    <source>
        <dbReference type="SAM" id="MobiDB-lite"/>
    </source>
</evidence>
<accession>A0ABQ9WMU2</accession>
<comment type="caution">
    <text evidence="2">The sequence shown here is derived from an EMBL/GenBank/DDBJ whole genome shotgun (WGS) entry which is preliminary data.</text>
</comment>
<feature type="region of interest" description="Disordered" evidence="1">
    <location>
        <begin position="1"/>
        <end position="52"/>
    </location>
</feature>
<organism evidence="2 3">
    <name type="scientific">Blattamonas nauphoetae</name>
    <dbReference type="NCBI Taxonomy" id="2049346"/>
    <lineage>
        <taxon>Eukaryota</taxon>
        <taxon>Metamonada</taxon>
        <taxon>Preaxostyla</taxon>
        <taxon>Oxymonadida</taxon>
        <taxon>Blattamonas</taxon>
    </lineage>
</organism>
<evidence type="ECO:0000313" key="2">
    <source>
        <dbReference type="EMBL" id="KAK2940804.1"/>
    </source>
</evidence>